<protein>
    <submittedName>
        <fullName evidence="1">Uncharacterized protein</fullName>
    </submittedName>
</protein>
<dbReference type="Proteomes" id="UP001143480">
    <property type="component" value="Unassembled WGS sequence"/>
</dbReference>
<reference evidence="1" key="2">
    <citation type="submission" date="2023-01" db="EMBL/GenBank/DDBJ databases">
        <authorList>
            <person name="Sun Q."/>
            <person name="Evtushenko L."/>
        </authorList>
    </citation>
    <scope>NUCLEOTIDE SEQUENCE</scope>
    <source>
        <strain evidence="1">VKM Ac-1321</strain>
    </source>
</reference>
<gene>
    <name evidence="1" type="ORF">GCM10017581_072600</name>
</gene>
<evidence type="ECO:0000313" key="1">
    <source>
        <dbReference type="EMBL" id="GLL05513.1"/>
    </source>
</evidence>
<dbReference type="RefSeq" id="WP_261959417.1">
    <property type="nucleotide sequence ID" value="NZ_BAAAXA010000001.1"/>
</dbReference>
<organism evidence="1 2">
    <name type="scientific">Dactylosporangium matsuzakiense</name>
    <dbReference type="NCBI Taxonomy" id="53360"/>
    <lineage>
        <taxon>Bacteria</taxon>
        <taxon>Bacillati</taxon>
        <taxon>Actinomycetota</taxon>
        <taxon>Actinomycetes</taxon>
        <taxon>Micromonosporales</taxon>
        <taxon>Micromonosporaceae</taxon>
        <taxon>Dactylosporangium</taxon>
    </lineage>
</organism>
<keyword evidence="2" id="KW-1185">Reference proteome</keyword>
<comment type="caution">
    <text evidence="1">The sequence shown here is derived from an EMBL/GenBank/DDBJ whole genome shotgun (WGS) entry which is preliminary data.</text>
</comment>
<reference evidence="1" key="1">
    <citation type="journal article" date="2014" name="Int. J. Syst. Evol. Microbiol.">
        <title>Complete genome sequence of Corynebacterium casei LMG S-19264T (=DSM 44701T), isolated from a smear-ripened cheese.</title>
        <authorList>
            <consortium name="US DOE Joint Genome Institute (JGI-PGF)"/>
            <person name="Walter F."/>
            <person name="Albersmeier A."/>
            <person name="Kalinowski J."/>
            <person name="Ruckert C."/>
        </authorList>
    </citation>
    <scope>NUCLEOTIDE SEQUENCE</scope>
    <source>
        <strain evidence="1">VKM Ac-1321</strain>
    </source>
</reference>
<dbReference type="EMBL" id="BSFP01000059">
    <property type="protein sequence ID" value="GLL05513.1"/>
    <property type="molecule type" value="Genomic_DNA"/>
</dbReference>
<proteinExistence type="predicted"/>
<dbReference type="AlphaFoldDB" id="A0A9W6KQ56"/>
<accession>A0A9W6KQ56</accession>
<name>A0A9W6KQ56_9ACTN</name>
<sequence>MRDLVAAFNGRLPDAVGTAGLLAWLDEFSDTHWNFRGRLGGAERDRVRVDLDPAHAAAALTAAEGLGLTDSIEPPHAGYDHLLILGGLAPACLQRTEYAARLAATRRIGAVTALGSLRPLSPPERQVQGVGAAETEADALAAGVRAAFDRHVPVLVAPPRDPAAPRANTADTYEHWAAVAQPRPEQRILIVTSPIYVPFQHCDAIRILALRYRCGIDTVGFDPARATTPQPPGAAAPDRYLQEIRSAIRAARALHTAATGTRA</sequence>
<evidence type="ECO:0000313" key="2">
    <source>
        <dbReference type="Proteomes" id="UP001143480"/>
    </source>
</evidence>